<dbReference type="PANTHER" id="PTHR13677:SF0">
    <property type="entry name" value="LD41638P"/>
    <property type="match status" value="1"/>
</dbReference>
<protein>
    <recommendedName>
        <fullName evidence="4">UDENN domain-containing protein</fullName>
    </recommendedName>
</protein>
<feature type="region of interest" description="Disordered" evidence="1">
    <location>
        <begin position="1"/>
        <end position="96"/>
    </location>
</feature>
<evidence type="ECO:0008006" key="4">
    <source>
        <dbReference type="Google" id="ProtNLM"/>
    </source>
</evidence>
<dbReference type="GO" id="GO:0055037">
    <property type="term" value="C:recycling endosome"/>
    <property type="evidence" value="ECO:0007669"/>
    <property type="project" value="TreeGrafter"/>
</dbReference>
<organism evidence="2 3">
    <name type="scientific">Astrephomene gubernaculifera</name>
    <dbReference type="NCBI Taxonomy" id="47775"/>
    <lineage>
        <taxon>Eukaryota</taxon>
        <taxon>Viridiplantae</taxon>
        <taxon>Chlorophyta</taxon>
        <taxon>core chlorophytes</taxon>
        <taxon>Chlorophyceae</taxon>
        <taxon>CS clade</taxon>
        <taxon>Chlamydomonadales</taxon>
        <taxon>Astrephomenaceae</taxon>
        <taxon>Astrephomene</taxon>
    </lineage>
</organism>
<feature type="non-terminal residue" evidence="2">
    <location>
        <position position="1"/>
    </location>
</feature>
<gene>
    <name evidence="2" type="ORF">Agub_g5434</name>
</gene>
<reference evidence="2 3" key="1">
    <citation type="journal article" date="2021" name="Sci. Rep.">
        <title>Genome sequencing of the multicellular alga Astrephomene provides insights into convergent evolution of germ-soma differentiation.</title>
        <authorList>
            <person name="Yamashita S."/>
            <person name="Yamamoto K."/>
            <person name="Matsuzaki R."/>
            <person name="Suzuki S."/>
            <person name="Yamaguchi H."/>
            <person name="Hirooka S."/>
            <person name="Minakuchi Y."/>
            <person name="Miyagishima S."/>
            <person name="Kawachi M."/>
            <person name="Toyoda A."/>
            <person name="Nozaki H."/>
        </authorList>
    </citation>
    <scope>NUCLEOTIDE SEQUENCE [LARGE SCALE GENOMIC DNA]</scope>
    <source>
        <strain evidence="2 3">NIES-4017</strain>
    </source>
</reference>
<name>A0AAD3DQZ9_9CHLO</name>
<dbReference type="InterPro" id="IPR024224">
    <property type="entry name" value="DENND6"/>
</dbReference>
<dbReference type="PANTHER" id="PTHR13677">
    <property type="entry name" value="LD41638P"/>
    <property type="match status" value="1"/>
</dbReference>
<dbReference type="EMBL" id="BMAR01000007">
    <property type="protein sequence ID" value="GFR44311.1"/>
    <property type="molecule type" value="Genomic_DNA"/>
</dbReference>
<feature type="non-terminal residue" evidence="2">
    <location>
        <position position="421"/>
    </location>
</feature>
<dbReference type="GO" id="GO:0005085">
    <property type="term" value="F:guanyl-nucleotide exchange factor activity"/>
    <property type="evidence" value="ECO:0007669"/>
    <property type="project" value="InterPro"/>
</dbReference>
<feature type="compositionally biased region" description="Low complexity" evidence="1">
    <location>
        <begin position="57"/>
        <end position="78"/>
    </location>
</feature>
<proteinExistence type="predicted"/>
<evidence type="ECO:0000256" key="1">
    <source>
        <dbReference type="SAM" id="MobiDB-lite"/>
    </source>
</evidence>
<keyword evidence="3" id="KW-1185">Reference proteome</keyword>
<evidence type="ECO:0000313" key="3">
    <source>
        <dbReference type="Proteomes" id="UP001054857"/>
    </source>
</evidence>
<sequence>GSLQQQRSRSCIQVPSRTCSHPGAEDSSTSAAGPSAGGSRIGLAGQPSDPLGGSGWGDDSAGGAPPSASAASASGRSGMQPYRRIPSNHQMAPGEGAPVHGVFHEMDIYTPLSGHLPRLWQLWEMTLLGRALLLVAPTPGEASAGVAALLSLIAPLPYAPDFRPYYCIHDAAFGRLAAGVLPGPEARDVPTLMGVTNLYFLRALPHWPNILSIGKREAAAGAGGCGGGPGGASQSSFSGSSSAASAAGGSLAAAANMFRANAAVQALRQRTQGAAVLLSGHTEALWAAYKPLCRPDQALLQRLLQPKPGDVKSKVARIALVNSDAIRRHFSELTTAFLSPFNRYFEAEGGSGRVPGWNSSEFTFALRSGELAIPQQLLDRVGSPAAALELYARFTACLNFAAWFAARRRLLPPHLTAPLLP</sequence>
<evidence type="ECO:0000313" key="2">
    <source>
        <dbReference type="EMBL" id="GFR44311.1"/>
    </source>
</evidence>
<dbReference type="Proteomes" id="UP001054857">
    <property type="component" value="Unassembled WGS sequence"/>
</dbReference>
<accession>A0AAD3DQZ9</accession>
<feature type="compositionally biased region" description="Polar residues" evidence="1">
    <location>
        <begin position="1"/>
        <end position="19"/>
    </location>
</feature>
<dbReference type="AlphaFoldDB" id="A0AAD3DQZ9"/>
<comment type="caution">
    <text evidence="2">The sequence shown here is derived from an EMBL/GenBank/DDBJ whole genome shotgun (WGS) entry which is preliminary data.</text>
</comment>